<dbReference type="InterPro" id="IPR012338">
    <property type="entry name" value="Beta-lactam/transpept-like"/>
</dbReference>
<organism evidence="2 3">
    <name type="scientific">Elaphomyces granulatus</name>
    <dbReference type="NCBI Taxonomy" id="519963"/>
    <lineage>
        <taxon>Eukaryota</taxon>
        <taxon>Fungi</taxon>
        <taxon>Dikarya</taxon>
        <taxon>Ascomycota</taxon>
        <taxon>Pezizomycotina</taxon>
        <taxon>Eurotiomycetes</taxon>
        <taxon>Eurotiomycetidae</taxon>
        <taxon>Eurotiales</taxon>
        <taxon>Elaphomycetaceae</taxon>
        <taxon>Elaphomyces</taxon>
    </lineage>
</organism>
<dbReference type="EMBL" id="NPHW01002757">
    <property type="protein sequence ID" value="OXV10795.1"/>
    <property type="molecule type" value="Genomic_DNA"/>
</dbReference>
<dbReference type="PANTHER" id="PTHR43283:SF3">
    <property type="entry name" value="BETA-LACTAMASE FAMILY PROTEIN (AFU_ORTHOLOGUE AFUA_5G07500)"/>
    <property type="match status" value="1"/>
</dbReference>
<feature type="domain" description="Beta-lactamase-related" evidence="1">
    <location>
        <begin position="25"/>
        <end position="336"/>
    </location>
</feature>
<dbReference type="Proteomes" id="UP000243515">
    <property type="component" value="Unassembled WGS sequence"/>
</dbReference>
<dbReference type="AlphaFoldDB" id="A0A232M319"/>
<dbReference type="Pfam" id="PF00144">
    <property type="entry name" value="Beta-lactamase"/>
    <property type="match status" value="1"/>
</dbReference>
<dbReference type="SUPFAM" id="SSF56601">
    <property type="entry name" value="beta-lactamase/transpeptidase-like"/>
    <property type="match status" value="1"/>
</dbReference>
<dbReference type="OrthoDB" id="428260at2759"/>
<gene>
    <name evidence="2" type="ORF">Egran_01444</name>
</gene>
<dbReference type="Gene3D" id="3.40.710.10">
    <property type="entry name" value="DD-peptidase/beta-lactamase superfamily"/>
    <property type="match status" value="1"/>
</dbReference>
<dbReference type="PANTHER" id="PTHR43283">
    <property type="entry name" value="BETA-LACTAMASE-RELATED"/>
    <property type="match status" value="1"/>
</dbReference>
<evidence type="ECO:0000313" key="3">
    <source>
        <dbReference type="Proteomes" id="UP000243515"/>
    </source>
</evidence>
<evidence type="ECO:0000313" key="2">
    <source>
        <dbReference type="EMBL" id="OXV10795.1"/>
    </source>
</evidence>
<proteinExistence type="predicted"/>
<accession>A0A232M319</accession>
<protein>
    <recommendedName>
        <fullName evidence="1">Beta-lactamase-related domain-containing protein</fullName>
    </recommendedName>
</protein>
<sequence>MGILSTQTVDSLRTKIDSVTSKPDGVPGLVAVVVDSTGENVFEYASGKRGLASAELMTTDTVFWVASCTKMITSIAAMQLVEQGRLVLDDVEFIERVAPELKDVKVLEEDPDGSLRLVEKKEGITLRMLLSHTAGFSYSVFNSKLKRWLEPVGADEVSPFADILSQPLVNQPGSKWEYGINIDWVGEIIMRTSGLALEDYFQQYLFAPLGIKDISLFPSADMKRRLSYMHQRAPDGKVSLREDGHVMKWSLRVETPEDKKAVFNNGGSGCFAALGDFCKPHEQAQGWAFLGFLNIHVTPTGRGPRSIWWTGASNQFWWIDPEHGIGGIVGAQIFPMGDLDVATTWSDIETTIFNSLACN</sequence>
<reference evidence="2 3" key="1">
    <citation type="journal article" date="2015" name="Environ. Microbiol.">
        <title>Metagenome sequence of Elaphomyces granulatus from sporocarp tissue reveals Ascomycota ectomycorrhizal fingerprints of genome expansion and a Proteobacteria-rich microbiome.</title>
        <authorList>
            <person name="Quandt C.A."/>
            <person name="Kohler A."/>
            <person name="Hesse C.N."/>
            <person name="Sharpton T.J."/>
            <person name="Martin F."/>
            <person name="Spatafora J.W."/>
        </authorList>
    </citation>
    <scope>NUCLEOTIDE SEQUENCE [LARGE SCALE GENOMIC DNA]</scope>
    <source>
        <strain evidence="2 3">OSC145934</strain>
    </source>
</reference>
<name>A0A232M319_9EURO</name>
<dbReference type="InterPro" id="IPR001466">
    <property type="entry name" value="Beta-lactam-related"/>
</dbReference>
<comment type="caution">
    <text evidence="2">The sequence shown here is derived from an EMBL/GenBank/DDBJ whole genome shotgun (WGS) entry which is preliminary data.</text>
</comment>
<evidence type="ECO:0000259" key="1">
    <source>
        <dbReference type="Pfam" id="PF00144"/>
    </source>
</evidence>
<keyword evidence="3" id="KW-1185">Reference proteome</keyword>
<dbReference type="InterPro" id="IPR050789">
    <property type="entry name" value="Diverse_Enzym_Activities"/>
</dbReference>